<reference evidence="1 2" key="1">
    <citation type="submission" date="2019-07" db="EMBL/GenBank/DDBJ databases">
        <authorList>
            <person name="Zhu P."/>
        </authorList>
    </citation>
    <scope>NUCLEOTIDE SEQUENCE [LARGE SCALE GENOMIC DNA]</scope>
    <source>
        <strain evidence="1 2">SSL-25</strain>
    </source>
</reference>
<accession>A0A5B8J7G1</accession>
<protein>
    <submittedName>
        <fullName evidence="1">Uncharacterized protein</fullName>
    </submittedName>
</protein>
<keyword evidence="2" id="KW-1185">Reference proteome</keyword>
<gene>
    <name evidence="1" type="ORF">FQU76_15835</name>
</gene>
<sequence length="93" mass="10036">MASTTIQVSRETRDHLAALAGERGLTLGQLVQQLAEQQPTAEQRAERLAAARDHVRNVIGLDLSDDEFDRAPDILGNIYRIAAAKAAAARDTA</sequence>
<evidence type="ECO:0000313" key="1">
    <source>
        <dbReference type="EMBL" id="QDY77735.1"/>
    </source>
</evidence>
<dbReference type="Proteomes" id="UP000320580">
    <property type="component" value="Chromosome"/>
</dbReference>
<proteinExistence type="predicted"/>
<dbReference type="AlphaFoldDB" id="A0A5B8J7G1"/>
<dbReference type="OrthoDB" id="3872469at2"/>
<organism evidence="1 2">
    <name type="scientific">Streptomyces qinzhouensis</name>
    <dbReference type="NCBI Taxonomy" id="2599401"/>
    <lineage>
        <taxon>Bacteria</taxon>
        <taxon>Bacillati</taxon>
        <taxon>Actinomycetota</taxon>
        <taxon>Actinomycetes</taxon>
        <taxon>Kitasatosporales</taxon>
        <taxon>Streptomycetaceae</taxon>
        <taxon>Streptomyces</taxon>
    </lineage>
</organism>
<dbReference type="KEGG" id="sqz:FQU76_15835"/>
<evidence type="ECO:0000313" key="2">
    <source>
        <dbReference type="Proteomes" id="UP000320580"/>
    </source>
</evidence>
<name>A0A5B8J7G1_9ACTN</name>
<dbReference type="RefSeq" id="WP_146481064.1">
    <property type="nucleotide sequence ID" value="NZ_CP042266.1"/>
</dbReference>
<dbReference type="EMBL" id="CP042266">
    <property type="protein sequence ID" value="QDY77735.1"/>
    <property type="molecule type" value="Genomic_DNA"/>
</dbReference>